<gene>
    <name evidence="2" type="ORF">CWE24_10085</name>
</gene>
<evidence type="ECO:0000313" key="2">
    <source>
        <dbReference type="EMBL" id="RUO47065.1"/>
    </source>
</evidence>
<keyword evidence="1" id="KW-0732">Signal</keyword>
<name>A0A432XEC6_9GAMM</name>
<dbReference type="Proteomes" id="UP000286985">
    <property type="component" value="Unassembled WGS sequence"/>
</dbReference>
<evidence type="ECO:0000256" key="1">
    <source>
        <dbReference type="SAM" id="SignalP"/>
    </source>
</evidence>
<protein>
    <submittedName>
        <fullName evidence="2">Uncharacterized protein</fullName>
    </submittedName>
</protein>
<sequence>MQAKSIVPWLIVATCLVLFVSTARAQLPDYFTDSSSKEYREVLYHLQALLPPDAVLKDNPLAYSFFITPYAQLDVRPTKFTNPEHRAEFANFNFGAIGAMYTGTPQYIKNLAAAVLCRNDDCHQDKAEHVAAFIQVADQELKLLAKSEQLSIVQQSNDQLFRINNAFFVGPSVTVYEPSAVAGFVPSAHTTQFERIEQAPSEIAQLRALSMPLRKLMASHKIAAIERHNNGALNIIVAGFADNQYGAVWKESGLTLPSKGDKNWAGFEYQELLPISAKAFYYQTN</sequence>
<dbReference type="OrthoDB" id="6383141at2"/>
<keyword evidence="3" id="KW-1185">Reference proteome</keyword>
<feature type="signal peptide" evidence="1">
    <location>
        <begin position="1"/>
        <end position="25"/>
    </location>
</feature>
<dbReference type="AlphaFoldDB" id="A0A432XEC6"/>
<dbReference type="EMBL" id="PIPU01000005">
    <property type="protein sequence ID" value="RUO47065.1"/>
    <property type="molecule type" value="Genomic_DNA"/>
</dbReference>
<reference evidence="3" key="1">
    <citation type="journal article" date="2018" name="Front. Microbiol.">
        <title>Genome-Based Analysis Reveals the Taxonomy and Diversity of the Family Idiomarinaceae.</title>
        <authorList>
            <person name="Liu Y."/>
            <person name="Lai Q."/>
            <person name="Shao Z."/>
        </authorList>
    </citation>
    <scope>NUCLEOTIDE SEQUENCE [LARGE SCALE GENOMIC DNA]</scope>
    <source>
        <strain evidence="3">908033</strain>
    </source>
</reference>
<comment type="caution">
    <text evidence="2">The sequence shown here is derived from an EMBL/GenBank/DDBJ whole genome shotgun (WGS) entry which is preliminary data.</text>
</comment>
<feature type="chain" id="PRO_5019478619" evidence="1">
    <location>
        <begin position="26"/>
        <end position="285"/>
    </location>
</feature>
<evidence type="ECO:0000313" key="3">
    <source>
        <dbReference type="Proteomes" id="UP000286985"/>
    </source>
</evidence>
<accession>A0A432XEC6</accession>
<dbReference type="STRING" id="519452.SAMN04488139_1841"/>
<dbReference type="RefSeq" id="WP_092840788.1">
    <property type="nucleotide sequence ID" value="NZ_FPCF01000004.1"/>
</dbReference>
<organism evidence="2 3">
    <name type="scientific">Pseudidiomarina donghaiensis</name>
    <dbReference type="NCBI Taxonomy" id="519452"/>
    <lineage>
        <taxon>Bacteria</taxon>
        <taxon>Pseudomonadati</taxon>
        <taxon>Pseudomonadota</taxon>
        <taxon>Gammaproteobacteria</taxon>
        <taxon>Alteromonadales</taxon>
        <taxon>Idiomarinaceae</taxon>
        <taxon>Pseudidiomarina</taxon>
    </lineage>
</organism>
<proteinExistence type="predicted"/>